<dbReference type="InParanoid" id="E3MXA7"/>
<dbReference type="OrthoDB" id="5906858at2759"/>
<dbReference type="Proteomes" id="UP000008281">
    <property type="component" value="Unassembled WGS sequence"/>
</dbReference>
<dbReference type="EMBL" id="DS268491">
    <property type="protein sequence ID" value="EFP11643.1"/>
    <property type="molecule type" value="Genomic_DNA"/>
</dbReference>
<dbReference type="AlphaFoldDB" id="E3MXA7"/>
<organism evidence="2">
    <name type="scientific">Caenorhabditis remanei</name>
    <name type="common">Caenorhabditis vulgaris</name>
    <dbReference type="NCBI Taxonomy" id="31234"/>
    <lineage>
        <taxon>Eukaryota</taxon>
        <taxon>Metazoa</taxon>
        <taxon>Ecdysozoa</taxon>
        <taxon>Nematoda</taxon>
        <taxon>Chromadorea</taxon>
        <taxon>Rhabditida</taxon>
        <taxon>Rhabditina</taxon>
        <taxon>Rhabditomorpha</taxon>
        <taxon>Rhabditoidea</taxon>
        <taxon>Rhabditidae</taxon>
        <taxon>Peloderinae</taxon>
        <taxon>Caenorhabditis</taxon>
    </lineage>
</organism>
<dbReference type="InterPro" id="IPR004987">
    <property type="entry name" value="DUF272"/>
</dbReference>
<evidence type="ECO:0000313" key="1">
    <source>
        <dbReference type="EMBL" id="EFP11643.1"/>
    </source>
</evidence>
<accession>E3MXA7</accession>
<dbReference type="OMA" id="KVEDIWH"/>
<gene>
    <name evidence="1" type="ORF">CRE_28871</name>
</gene>
<protein>
    <submittedName>
        <fullName evidence="1">Uncharacterized protein</fullName>
    </submittedName>
</protein>
<sequence length="491" mass="56456">MDLAMNTNSDKTITGIVVGQLSPTQYFVWCQESYPGKDGVLTTNPENPVLLGDWVSLKFSKTQADLYFPNPKNADAPSFKTSEYSVIPDIYRTDVVNTIRVTVLQKLEKNQEEIDHPVFGKIYNNNKLEFADGMYYLTIRRIKVENNRDSEWVLEKVKEVPEESSEVVVTGIVAAVDNKDKDLLYVWCEERLPGQDITIRMRPGFPSLPLGTWVKMRVPRAKLNDYYLECLDYSEIPPFYPTELTGKNGTTLQLKLKLRIDNPEKKEIFHPIIGHIINDAIRFEQPGKYELTIIRRRPDKNNDIQSVWYLREAELVLVGKTSQRPQDAPHAVAVPTQPQNLKKAMVIRILTGGQSEAIYVWLFEEQREGRLFLNSTAESHGLTVGKVFSAPFIKPNQKWMSSGPVSQIEDLYLTRVNRTGGIDIQVHAENLQNADDAHSGYPWIHHGHFGDILDNRHQLRNKEASQCRMWIRRAWVDREDNHQWVVLEGIE</sequence>
<evidence type="ECO:0000313" key="2">
    <source>
        <dbReference type="Proteomes" id="UP000008281"/>
    </source>
</evidence>
<keyword evidence="2" id="KW-1185">Reference proteome</keyword>
<dbReference type="HOGENOM" id="CLU_021548_0_0_1"/>
<reference evidence="1" key="1">
    <citation type="submission" date="2007-07" db="EMBL/GenBank/DDBJ databases">
        <title>PCAP assembly of the Caenorhabditis remanei genome.</title>
        <authorList>
            <consortium name="The Caenorhabditis remanei Sequencing Consortium"/>
            <person name="Wilson R.K."/>
        </authorList>
    </citation>
    <scope>NUCLEOTIDE SEQUENCE [LARGE SCALE GENOMIC DNA]</scope>
    <source>
        <strain evidence="1">PB4641</strain>
    </source>
</reference>
<dbReference type="Pfam" id="PF03312">
    <property type="entry name" value="DUF272"/>
    <property type="match status" value="1"/>
</dbReference>
<dbReference type="eggNOG" id="ENOG502TDES">
    <property type="taxonomic scope" value="Eukaryota"/>
</dbReference>
<name>E3MXA7_CAERE</name>
<proteinExistence type="predicted"/>